<dbReference type="GO" id="GO:0000155">
    <property type="term" value="F:phosphorelay sensor kinase activity"/>
    <property type="evidence" value="ECO:0007669"/>
    <property type="project" value="InterPro"/>
</dbReference>
<dbReference type="EMBL" id="QGGO01000003">
    <property type="protein sequence ID" value="PWK28689.1"/>
    <property type="molecule type" value="Genomic_DNA"/>
</dbReference>
<proteinExistence type="predicted"/>
<dbReference type="InterPro" id="IPR035965">
    <property type="entry name" value="PAS-like_dom_sf"/>
</dbReference>
<feature type="coiled-coil region" evidence="7">
    <location>
        <begin position="250"/>
        <end position="306"/>
    </location>
</feature>
<dbReference type="SUPFAM" id="SSF47384">
    <property type="entry name" value="Homodimeric domain of signal transducing histidine kinase"/>
    <property type="match status" value="1"/>
</dbReference>
<organism evidence="10 11">
    <name type="scientific">Arcicella aurantiaca</name>
    <dbReference type="NCBI Taxonomy" id="591202"/>
    <lineage>
        <taxon>Bacteria</taxon>
        <taxon>Pseudomonadati</taxon>
        <taxon>Bacteroidota</taxon>
        <taxon>Cytophagia</taxon>
        <taxon>Cytophagales</taxon>
        <taxon>Flectobacillaceae</taxon>
        <taxon>Arcicella</taxon>
    </lineage>
</organism>
<dbReference type="InterPro" id="IPR004358">
    <property type="entry name" value="Sig_transdc_His_kin-like_C"/>
</dbReference>
<dbReference type="PANTHER" id="PTHR43711:SF26">
    <property type="entry name" value="SENSOR HISTIDINE KINASE RCSC"/>
    <property type="match status" value="1"/>
</dbReference>
<comment type="catalytic activity">
    <reaction evidence="1">
        <text>ATP + protein L-histidine = ADP + protein N-phospho-L-histidine.</text>
        <dbReference type="EC" id="2.7.13.3"/>
    </reaction>
</comment>
<reference evidence="10 11" key="1">
    <citation type="submission" date="2018-05" db="EMBL/GenBank/DDBJ databases">
        <title>Genomic Encyclopedia of Archaeal and Bacterial Type Strains, Phase II (KMG-II): from individual species to whole genera.</title>
        <authorList>
            <person name="Goeker M."/>
        </authorList>
    </citation>
    <scope>NUCLEOTIDE SEQUENCE [LARGE SCALE GENOMIC DNA]</scope>
    <source>
        <strain evidence="10 11">DSM 22214</strain>
    </source>
</reference>
<keyword evidence="11" id="KW-1185">Reference proteome</keyword>
<dbReference type="SMART" id="SM00387">
    <property type="entry name" value="HATPase_c"/>
    <property type="match status" value="1"/>
</dbReference>
<protein>
    <recommendedName>
        <fullName evidence="2">histidine kinase</fullName>
        <ecNumber evidence="2">2.7.13.3</ecNumber>
    </recommendedName>
</protein>
<dbReference type="CDD" id="cd00130">
    <property type="entry name" value="PAS"/>
    <property type="match status" value="1"/>
</dbReference>
<dbReference type="InterPro" id="IPR000014">
    <property type="entry name" value="PAS"/>
</dbReference>
<dbReference type="InterPro" id="IPR050736">
    <property type="entry name" value="Sensor_HK_Regulatory"/>
</dbReference>
<name>A0A316EDL1_9BACT</name>
<evidence type="ECO:0000256" key="1">
    <source>
        <dbReference type="ARBA" id="ARBA00000085"/>
    </source>
</evidence>
<keyword evidence="5" id="KW-0418">Kinase</keyword>
<keyword evidence="4" id="KW-0808">Transferase</keyword>
<dbReference type="InterPro" id="IPR036890">
    <property type="entry name" value="HATPase_C_sf"/>
</dbReference>
<dbReference type="Gene3D" id="3.30.450.20">
    <property type="entry name" value="PAS domain"/>
    <property type="match status" value="2"/>
</dbReference>
<evidence type="ECO:0000313" key="10">
    <source>
        <dbReference type="EMBL" id="PWK28689.1"/>
    </source>
</evidence>
<evidence type="ECO:0000256" key="7">
    <source>
        <dbReference type="SAM" id="Coils"/>
    </source>
</evidence>
<feature type="domain" description="Histidine kinase" evidence="8">
    <location>
        <begin position="316"/>
        <end position="529"/>
    </location>
</feature>
<dbReference type="Proteomes" id="UP000245489">
    <property type="component" value="Unassembled WGS sequence"/>
</dbReference>
<keyword evidence="6" id="KW-0902">Two-component regulatory system</keyword>
<dbReference type="Gene3D" id="1.10.287.130">
    <property type="match status" value="1"/>
</dbReference>
<feature type="domain" description="PAS" evidence="9">
    <location>
        <begin position="132"/>
        <end position="201"/>
    </location>
</feature>
<dbReference type="InterPro" id="IPR003594">
    <property type="entry name" value="HATPase_dom"/>
</dbReference>
<dbReference type="SMART" id="SM00091">
    <property type="entry name" value="PAS"/>
    <property type="match status" value="2"/>
</dbReference>
<dbReference type="AlphaFoldDB" id="A0A316EDL1"/>
<dbReference type="CDD" id="cd00082">
    <property type="entry name" value="HisKA"/>
    <property type="match status" value="1"/>
</dbReference>
<keyword evidence="3" id="KW-0597">Phosphoprotein</keyword>
<dbReference type="PANTHER" id="PTHR43711">
    <property type="entry name" value="TWO-COMPONENT HISTIDINE KINASE"/>
    <property type="match status" value="1"/>
</dbReference>
<dbReference type="PROSITE" id="PS50112">
    <property type="entry name" value="PAS"/>
    <property type="match status" value="1"/>
</dbReference>
<dbReference type="InterPro" id="IPR003661">
    <property type="entry name" value="HisK_dim/P_dom"/>
</dbReference>
<dbReference type="InterPro" id="IPR036097">
    <property type="entry name" value="HisK_dim/P_sf"/>
</dbReference>
<dbReference type="SMART" id="SM00086">
    <property type="entry name" value="PAC"/>
    <property type="match status" value="2"/>
</dbReference>
<dbReference type="PRINTS" id="PR00344">
    <property type="entry name" value="BCTRLSENSOR"/>
</dbReference>
<evidence type="ECO:0000256" key="4">
    <source>
        <dbReference type="ARBA" id="ARBA00022679"/>
    </source>
</evidence>
<dbReference type="InterPro" id="IPR005467">
    <property type="entry name" value="His_kinase_dom"/>
</dbReference>
<dbReference type="Gene3D" id="3.30.565.10">
    <property type="entry name" value="Histidine kinase-like ATPase, C-terminal domain"/>
    <property type="match status" value="1"/>
</dbReference>
<sequence>MNLPISQALLETVFENTPSFMGVYNVNTHEFEFINQTGLNMLCVTDLEDFKKVFPHGFRKDKLSIKEHHEIAEHLQDNKVWSEEIIFENRVKDEFWGNLQISLFYDSDTPHYFIRITDISSRKKTEQQVKDEENRFEALFMHAAIGIIMVNREGKIVLSNHFADVLFGFQRGELMGNQLDILIPQNIKEQHQKTYQSYTHKPQDRAMGVGLDLHGRRKDGSLFPVEISLSHFKSGDTPYYISFINDTTFKKKAETDLLNKNHEIKKLNDSLEKEVINRTNALVETLKSLEHSKLELEIALNKEKELGELKSRFVSMASHEFRTPLTAIQSAASLIEKYQKTEEQDKRERHTQRIKAAVGNLTDILEEFLSVGKLEEGKVETKISTFDLPELMQECIVDLTSITRKGQKINYQHSGDLIVKLDKSLLRKIIINLCSNALKFSPENSTIDVLTECKVDQLILKIADKGIGISAEDQKHLFDRFFRGANVTNIQGTGLGLHIVARYAELLNGKVTVESELNVGTTFIVVLNF</sequence>
<keyword evidence="7" id="KW-0175">Coiled coil</keyword>
<evidence type="ECO:0000256" key="6">
    <source>
        <dbReference type="ARBA" id="ARBA00023012"/>
    </source>
</evidence>
<dbReference type="SMART" id="SM00388">
    <property type="entry name" value="HisKA"/>
    <property type="match status" value="1"/>
</dbReference>
<dbReference type="InterPro" id="IPR013767">
    <property type="entry name" value="PAS_fold"/>
</dbReference>
<evidence type="ECO:0000256" key="5">
    <source>
        <dbReference type="ARBA" id="ARBA00022777"/>
    </source>
</evidence>
<dbReference type="RefSeq" id="WP_109741659.1">
    <property type="nucleotide sequence ID" value="NZ_QGGO01000003.1"/>
</dbReference>
<comment type="caution">
    <text evidence="10">The sequence shown here is derived from an EMBL/GenBank/DDBJ whole genome shotgun (WGS) entry which is preliminary data.</text>
</comment>
<gene>
    <name evidence="10" type="ORF">LV89_00895</name>
</gene>
<accession>A0A316EDL1</accession>
<evidence type="ECO:0000256" key="2">
    <source>
        <dbReference type="ARBA" id="ARBA00012438"/>
    </source>
</evidence>
<dbReference type="NCBIfam" id="TIGR00229">
    <property type="entry name" value="sensory_box"/>
    <property type="match status" value="1"/>
</dbReference>
<dbReference type="SUPFAM" id="SSF55874">
    <property type="entry name" value="ATPase domain of HSP90 chaperone/DNA topoisomerase II/histidine kinase"/>
    <property type="match status" value="1"/>
</dbReference>
<evidence type="ECO:0000259" key="8">
    <source>
        <dbReference type="PROSITE" id="PS50109"/>
    </source>
</evidence>
<evidence type="ECO:0000313" key="11">
    <source>
        <dbReference type="Proteomes" id="UP000245489"/>
    </source>
</evidence>
<dbReference type="EC" id="2.7.13.3" evidence="2"/>
<evidence type="ECO:0000256" key="3">
    <source>
        <dbReference type="ARBA" id="ARBA00022553"/>
    </source>
</evidence>
<dbReference type="SUPFAM" id="SSF55785">
    <property type="entry name" value="PYP-like sensor domain (PAS domain)"/>
    <property type="match status" value="2"/>
</dbReference>
<dbReference type="InterPro" id="IPR001610">
    <property type="entry name" value="PAC"/>
</dbReference>
<dbReference type="PROSITE" id="PS50109">
    <property type="entry name" value="HIS_KIN"/>
    <property type="match status" value="1"/>
</dbReference>
<dbReference type="Pfam" id="PF02518">
    <property type="entry name" value="HATPase_c"/>
    <property type="match status" value="1"/>
</dbReference>
<dbReference type="Pfam" id="PF00989">
    <property type="entry name" value="PAS"/>
    <property type="match status" value="1"/>
</dbReference>
<dbReference type="Pfam" id="PF00512">
    <property type="entry name" value="HisKA"/>
    <property type="match status" value="1"/>
</dbReference>
<dbReference type="GO" id="GO:0006355">
    <property type="term" value="P:regulation of DNA-templated transcription"/>
    <property type="evidence" value="ECO:0007669"/>
    <property type="project" value="InterPro"/>
</dbReference>
<evidence type="ECO:0000259" key="9">
    <source>
        <dbReference type="PROSITE" id="PS50112"/>
    </source>
</evidence>